<name>A0AAW4NNX5_9BACT</name>
<feature type="chain" id="PRO_5043318945" evidence="1">
    <location>
        <begin position="23"/>
        <end position="607"/>
    </location>
</feature>
<gene>
    <name evidence="2" type="ORF">KZY68_00825</name>
</gene>
<dbReference type="AlphaFoldDB" id="A0AAW4NNX5"/>
<feature type="signal peptide" evidence="1">
    <location>
        <begin position="1"/>
        <end position="22"/>
    </location>
</feature>
<dbReference type="PROSITE" id="PS51257">
    <property type="entry name" value="PROKAR_LIPOPROTEIN"/>
    <property type="match status" value="1"/>
</dbReference>
<evidence type="ECO:0000313" key="3">
    <source>
        <dbReference type="Proteomes" id="UP001196873"/>
    </source>
</evidence>
<dbReference type="Proteomes" id="UP001196873">
    <property type="component" value="Unassembled WGS sequence"/>
</dbReference>
<dbReference type="RefSeq" id="WP_219427157.1">
    <property type="nucleotide sequence ID" value="NZ_JAHXRD010000001.1"/>
</dbReference>
<sequence length="607" mass="67057">MKKSILLSAVCIAMAIITTSCSSDPTDYLEDDANEEKLTLTVTAESEFTLNILPDEHNAKSYRKWESGDKLLLVTTNGSRTKVSTLTLTSTKRDGVSGEFTGLIPISRIVSGNVYRFFYMGKNTISKEELAAGKLNIDLSKQPGSINGLKNNCVWSGLGKIIVSGANANVEGSITLENAFSVVHFAMSTDDGTDITRVGMRGEGVYTAATVDLTSGKATGTTATSAEVDPEENVFFDEGATNFCAILVPGRTSLIFDAYYDGSYSDVVTKVPKARSYPEAESFVYYNGHKAAFSVSSTHKVAITNGNMQYVMPMTTYNTRMMEKVMNANTLIQSKNDKPFKITGRYTIHPGYYRLAPEQWEMAMPKNKRRENGTYTYETVKKDGKEYISPKTYRYFDLPSWGMIDNPTLLSATEYFRPGGSASGIETQYDFGNKLYVGTEKTRTMTSDEWDYLLPKTTTTVTDRIWVSGSTRIPKWAQCYIDENGNGTRNPGEQRGYIIFPDEMTLDKAKKVFTSSNPTFGTGAHMTKNATTYDKIKNSGVVFIPLSAYRPVGSKTLTQWGNHGNYFTSSYKGSGIIHVRLVQGTYVNPDPSAPGQGYMSRLVQNIN</sequence>
<accession>A0AAW4NNX5</accession>
<organism evidence="2 3">
    <name type="scientific">Segatella salivae</name>
    <dbReference type="NCBI Taxonomy" id="228604"/>
    <lineage>
        <taxon>Bacteria</taxon>
        <taxon>Pseudomonadati</taxon>
        <taxon>Bacteroidota</taxon>
        <taxon>Bacteroidia</taxon>
        <taxon>Bacteroidales</taxon>
        <taxon>Prevotellaceae</taxon>
        <taxon>Segatella</taxon>
    </lineage>
</organism>
<reference evidence="2" key="1">
    <citation type="submission" date="2021-07" db="EMBL/GenBank/DDBJ databases">
        <title>Genomic diversity and antimicrobial resistance of Prevotella spp. isolated from chronic lung disease airways.</title>
        <authorList>
            <person name="Webb K.A."/>
            <person name="Olagoke O.S."/>
            <person name="Baird T."/>
            <person name="Neill J."/>
            <person name="Pham A."/>
            <person name="Wells T.J."/>
            <person name="Ramsay K.A."/>
            <person name="Bell S.C."/>
            <person name="Sarovich D.S."/>
            <person name="Price E.P."/>
        </authorList>
    </citation>
    <scope>NUCLEOTIDE SEQUENCE</scope>
    <source>
        <strain evidence="2">SCHI0047.S.3</strain>
    </source>
</reference>
<evidence type="ECO:0000256" key="1">
    <source>
        <dbReference type="SAM" id="SignalP"/>
    </source>
</evidence>
<comment type="caution">
    <text evidence="2">The sequence shown here is derived from an EMBL/GenBank/DDBJ whole genome shotgun (WGS) entry which is preliminary data.</text>
</comment>
<dbReference type="EMBL" id="JAHXRF010000001">
    <property type="protein sequence ID" value="MBW4864583.1"/>
    <property type="molecule type" value="Genomic_DNA"/>
</dbReference>
<keyword evidence="1" id="KW-0732">Signal</keyword>
<evidence type="ECO:0000313" key="2">
    <source>
        <dbReference type="EMBL" id="MBW4864583.1"/>
    </source>
</evidence>
<protein>
    <submittedName>
        <fullName evidence="2">Uncharacterized protein</fullName>
    </submittedName>
</protein>
<proteinExistence type="predicted"/>